<dbReference type="AlphaFoldDB" id="A0A0E9PVV1"/>
<organism evidence="1">
    <name type="scientific">Anguilla anguilla</name>
    <name type="common">European freshwater eel</name>
    <name type="synonym">Muraena anguilla</name>
    <dbReference type="NCBI Taxonomy" id="7936"/>
    <lineage>
        <taxon>Eukaryota</taxon>
        <taxon>Metazoa</taxon>
        <taxon>Chordata</taxon>
        <taxon>Craniata</taxon>
        <taxon>Vertebrata</taxon>
        <taxon>Euteleostomi</taxon>
        <taxon>Actinopterygii</taxon>
        <taxon>Neopterygii</taxon>
        <taxon>Teleostei</taxon>
        <taxon>Anguilliformes</taxon>
        <taxon>Anguillidae</taxon>
        <taxon>Anguilla</taxon>
    </lineage>
</organism>
<reference evidence="1" key="1">
    <citation type="submission" date="2014-11" db="EMBL/GenBank/DDBJ databases">
        <authorList>
            <person name="Amaro Gonzalez C."/>
        </authorList>
    </citation>
    <scope>NUCLEOTIDE SEQUENCE</scope>
</reference>
<proteinExistence type="predicted"/>
<dbReference type="EMBL" id="GBXM01099938">
    <property type="protein sequence ID" value="JAH08639.1"/>
    <property type="molecule type" value="Transcribed_RNA"/>
</dbReference>
<protein>
    <submittedName>
        <fullName evidence="1">Uncharacterized protein</fullName>
    </submittedName>
</protein>
<reference evidence="1" key="2">
    <citation type="journal article" date="2015" name="Fish Shellfish Immunol.">
        <title>Early steps in the European eel (Anguilla anguilla)-Vibrio vulnificus interaction in the gills: Role of the RtxA13 toxin.</title>
        <authorList>
            <person name="Callol A."/>
            <person name="Pajuelo D."/>
            <person name="Ebbesson L."/>
            <person name="Teles M."/>
            <person name="MacKenzie S."/>
            <person name="Amaro C."/>
        </authorList>
    </citation>
    <scope>NUCLEOTIDE SEQUENCE</scope>
</reference>
<accession>A0A0E9PVV1</accession>
<name>A0A0E9PVV1_ANGAN</name>
<evidence type="ECO:0000313" key="1">
    <source>
        <dbReference type="EMBL" id="JAH08639.1"/>
    </source>
</evidence>
<sequence length="45" mass="5113">MVKKYSRVKPKNHGIGLIIKTKEIGFPLNTISPKYRVLSIKCLAE</sequence>